<feature type="domain" description="HIT" evidence="2">
    <location>
        <begin position="38"/>
        <end position="109"/>
    </location>
</feature>
<dbReference type="Gene3D" id="3.30.428.10">
    <property type="entry name" value="HIT-like"/>
    <property type="match status" value="1"/>
</dbReference>
<proteinExistence type="predicted"/>
<evidence type="ECO:0000313" key="4">
    <source>
        <dbReference type="Proteomes" id="UP000461670"/>
    </source>
</evidence>
<dbReference type="Pfam" id="PF01230">
    <property type="entry name" value="HIT"/>
    <property type="match status" value="1"/>
</dbReference>
<name>A0A7V8FL06_9BURK</name>
<reference evidence="4" key="1">
    <citation type="journal article" date="2020" name="MBio">
        <title>Horizontal gene transfer to a defensive symbiont with a reduced genome amongst a multipartite beetle microbiome.</title>
        <authorList>
            <person name="Waterworth S.C."/>
            <person name="Florez L.V."/>
            <person name="Rees E.R."/>
            <person name="Hertweck C."/>
            <person name="Kaltenpoth M."/>
            <person name="Kwan J.C."/>
        </authorList>
    </citation>
    <scope>NUCLEOTIDE SEQUENCE [LARGE SCALE GENOMIC DNA]</scope>
</reference>
<accession>A0A7V8FL06</accession>
<dbReference type="SUPFAM" id="SSF54197">
    <property type="entry name" value="HIT-like"/>
    <property type="match status" value="1"/>
</dbReference>
<dbReference type="InterPro" id="IPR036265">
    <property type="entry name" value="HIT-like_sf"/>
</dbReference>
<dbReference type="Proteomes" id="UP000461670">
    <property type="component" value="Unassembled WGS sequence"/>
</dbReference>
<dbReference type="InterPro" id="IPR011146">
    <property type="entry name" value="HIT-like"/>
</dbReference>
<evidence type="ECO:0000256" key="1">
    <source>
        <dbReference type="PROSITE-ProRule" id="PRU00464"/>
    </source>
</evidence>
<dbReference type="AlphaFoldDB" id="A0A7V8FL06"/>
<dbReference type="PROSITE" id="PS51084">
    <property type="entry name" value="HIT_2"/>
    <property type="match status" value="1"/>
</dbReference>
<comment type="caution">
    <text evidence="3">The sequence shown here is derived from an EMBL/GenBank/DDBJ whole genome shotgun (WGS) entry which is preliminary data.</text>
</comment>
<evidence type="ECO:0000259" key="2">
    <source>
        <dbReference type="PROSITE" id="PS51084"/>
    </source>
</evidence>
<feature type="short sequence motif" description="Histidine triad motif" evidence="1">
    <location>
        <begin position="94"/>
        <end position="98"/>
    </location>
</feature>
<sequence>MSTAPDCKYCAQPPAHDMPLIATLRCADLFLLPDARHPGRCVLALHRHCTELFQLSRAEQAAWMHDLADAAQAIQAATGCDKINHAAYGDVFQHLHFHLVPKHAQGPQWGQPFELQPAAPTGLDIRGLCEALRQALPTCAATQAPPPAPQ</sequence>
<dbReference type="EMBL" id="WNDQ01000079">
    <property type="protein sequence ID" value="KAF1018651.1"/>
    <property type="molecule type" value="Genomic_DNA"/>
</dbReference>
<evidence type="ECO:0000313" key="3">
    <source>
        <dbReference type="EMBL" id="KAF1018651.1"/>
    </source>
</evidence>
<gene>
    <name evidence="3" type="ORF">GAK30_03572</name>
</gene>
<dbReference type="GO" id="GO:0003824">
    <property type="term" value="F:catalytic activity"/>
    <property type="evidence" value="ECO:0007669"/>
    <property type="project" value="InterPro"/>
</dbReference>
<organism evidence="3 4">
    <name type="scientific">Paracidovorax wautersii</name>
    <dbReference type="NCBI Taxonomy" id="1177982"/>
    <lineage>
        <taxon>Bacteria</taxon>
        <taxon>Pseudomonadati</taxon>
        <taxon>Pseudomonadota</taxon>
        <taxon>Betaproteobacteria</taxon>
        <taxon>Burkholderiales</taxon>
        <taxon>Comamonadaceae</taxon>
        <taxon>Paracidovorax</taxon>
    </lineage>
</organism>
<protein>
    <recommendedName>
        <fullName evidence="2">HIT domain-containing protein</fullName>
    </recommendedName>
</protein>